<evidence type="ECO:0000256" key="5">
    <source>
        <dbReference type="SAM" id="MobiDB-lite"/>
    </source>
</evidence>
<reference evidence="7 9" key="1">
    <citation type="journal article" date="2013" name="PLoS ONE">
        <title>Predicting the Proteins of Angomonas deanei, Strigomonas culicis and Their Respective Endosymbionts Reveals New Aspects of the Trypanosomatidae Family.</title>
        <authorList>
            <person name="Motta M.C."/>
            <person name="Martins A.C."/>
            <person name="de Souza S.S."/>
            <person name="Catta-Preta C.M."/>
            <person name="Silva R."/>
            <person name="Klein C.C."/>
            <person name="de Almeida L.G."/>
            <person name="de Lima Cunha O."/>
            <person name="Ciapina L.P."/>
            <person name="Brocchi M."/>
            <person name="Colabardini A.C."/>
            <person name="de Araujo Lima B."/>
            <person name="Machado C.R."/>
            <person name="de Almeida Soares C.M."/>
            <person name="Probst C.M."/>
            <person name="de Menezes C.B."/>
            <person name="Thompson C.E."/>
            <person name="Bartholomeu D.C."/>
            <person name="Gradia D.F."/>
            <person name="Pavoni D.P."/>
            <person name="Grisard E.C."/>
            <person name="Fantinatti-Garboggini F."/>
            <person name="Marchini F.K."/>
            <person name="Rodrigues-Luiz G.F."/>
            <person name="Wagner G."/>
            <person name="Goldman G.H."/>
            <person name="Fietto J.L."/>
            <person name="Elias M.C."/>
            <person name="Goldman M.H."/>
            <person name="Sagot M.F."/>
            <person name="Pereira M."/>
            <person name="Stoco P.H."/>
            <person name="de Mendonca-Neto R.P."/>
            <person name="Teixeira S.M."/>
            <person name="Maciel T.E."/>
            <person name="de Oliveira Mendes T.A."/>
            <person name="Urmenyi T.P."/>
            <person name="de Souza W."/>
            <person name="Schenkman S."/>
            <person name="de Vasconcelos A.T."/>
        </authorList>
    </citation>
    <scope>NUCLEOTIDE SEQUENCE [LARGE SCALE GENOMIC DNA]</scope>
</reference>
<evidence type="ECO:0000313" key="8">
    <source>
        <dbReference type="EMBL" id="EPY32671.1"/>
    </source>
</evidence>
<keyword evidence="4" id="KW-0106">Calcium</keyword>
<accession>S9U2W3</accession>
<dbReference type="EMBL" id="ATMH01007777">
    <property type="protein sequence ID" value="EPY23288.1"/>
    <property type="molecule type" value="Genomic_DNA"/>
</dbReference>
<gene>
    <name evidence="8" type="ORF">STCU_02767</name>
    <name evidence="7" type="ORF">STCU_07777</name>
</gene>
<feature type="compositionally biased region" description="Polar residues" evidence="5">
    <location>
        <begin position="1"/>
        <end position="11"/>
    </location>
</feature>
<evidence type="ECO:0000313" key="9">
    <source>
        <dbReference type="Proteomes" id="UP000015354"/>
    </source>
</evidence>
<keyword evidence="2" id="KW-0479">Metal-binding</keyword>
<proteinExistence type="inferred from homology"/>
<dbReference type="SMART" id="SM00054">
    <property type="entry name" value="EFh"/>
    <property type="match status" value="3"/>
</dbReference>
<dbReference type="EMBL" id="ATMH01002767">
    <property type="protein sequence ID" value="EPY32671.1"/>
    <property type="molecule type" value="Genomic_DNA"/>
</dbReference>
<dbReference type="PANTHER" id="PTHR23048">
    <property type="entry name" value="MYOSIN LIGHT CHAIN 1, 3"/>
    <property type="match status" value="1"/>
</dbReference>
<dbReference type="Gene3D" id="1.10.238.10">
    <property type="entry name" value="EF-hand"/>
    <property type="match status" value="3"/>
</dbReference>
<feature type="domain" description="EF-hand" evidence="6">
    <location>
        <begin position="144"/>
        <end position="179"/>
    </location>
</feature>
<dbReference type="PROSITE" id="PS00039">
    <property type="entry name" value="DEAD_ATP_HELICASE"/>
    <property type="match status" value="1"/>
</dbReference>
<dbReference type="GO" id="GO:0005509">
    <property type="term" value="F:calcium ion binding"/>
    <property type="evidence" value="ECO:0007669"/>
    <property type="project" value="InterPro"/>
</dbReference>
<keyword evidence="3" id="KW-0677">Repeat</keyword>
<evidence type="ECO:0000256" key="1">
    <source>
        <dbReference type="ARBA" id="ARBA00005253"/>
    </source>
</evidence>
<dbReference type="GO" id="GO:0016460">
    <property type="term" value="C:myosin II complex"/>
    <property type="evidence" value="ECO:0007669"/>
    <property type="project" value="TreeGrafter"/>
</dbReference>
<evidence type="ECO:0000259" key="6">
    <source>
        <dbReference type="PROSITE" id="PS50222"/>
    </source>
</evidence>
<evidence type="ECO:0000256" key="4">
    <source>
        <dbReference type="ARBA" id="ARBA00022837"/>
    </source>
</evidence>
<dbReference type="AlphaFoldDB" id="S9U2W3"/>
<name>S9U2W3_9TRYP</name>
<feature type="region of interest" description="Disordered" evidence="5">
    <location>
        <begin position="1"/>
        <end position="30"/>
    </location>
</feature>
<dbReference type="Pfam" id="PF13499">
    <property type="entry name" value="EF-hand_7"/>
    <property type="match status" value="2"/>
</dbReference>
<dbReference type="CDD" id="cd00051">
    <property type="entry name" value="EFh"/>
    <property type="match status" value="1"/>
</dbReference>
<feature type="domain" description="EF-hand" evidence="6">
    <location>
        <begin position="25"/>
        <end position="60"/>
    </location>
</feature>
<protein>
    <submittedName>
        <fullName evidence="7">Centrin-2</fullName>
    </submittedName>
</protein>
<evidence type="ECO:0000256" key="2">
    <source>
        <dbReference type="ARBA" id="ARBA00022723"/>
    </source>
</evidence>
<dbReference type="InterPro" id="IPR050230">
    <property type="entry name" value="CALM/Myosin/TropC-like"/>
</dbReference>
<dbReference type="InterPro" id="IPR000629">
    <property type="entry name" value="RNA-helicase_DEAD-box_CS"/>
</dbReference>
<dbReference type="PROSITE" id="PS00018">
    <property type="entry name" value="EF_HAND_1"/>
    <property type="match status" value="3"/>
</dbReference>
<keyword evidence="9" id="KW-1185">Reference proteome</keyword>
<dbReference type="Proteomes" id="UP000015354">
    <property type="component" value="Unassembled WGS sequence"/>
</dbReference>
<dbReference type="PROSITE" id="PS50222">
    <property type="entry name" value="EF_HAND_2"/>
    <property type="match status" value="3"/>
</dbReference>
<dbReference type="InterPro" id="IPR018247">
    <property type="entry name" value="EF_Hand_1_Ca_BS"/>
</dbReference>
<evidence type="ECO:0000313" key="7">
    <source>
        <dbReference type="EMBL" id="EPY23288.1"/>
    </source>
</evidence>
<dbReference type="InterPro" id="IPR011992">
    <property type="entry name" value="EF-hand-dom_pair"/>
</dbReference>
<dbReference type="FunFam" id="1.10.238.10:FF:000003">
    <property type="entry name" value="Calmodulin A"/>
    <property type="match status" value="1"/>
</dbReference>
<reference evidence="7" key="2">
    <citation type="submission" date="2013-03" db="EMBL/GenBank/DDBJ databases">
        <authorList>
            <person name="Motta M.C.M."/>
            <person name="Martins A.C.A."/>
            <person name="Preta C.M.C.C."/>
            <person name="Silva R."/>
            <person name="de Souza S.S."/>
            <person name="Klein C.C."/>
            <person name="de Almeida L.G.P."/>
            <person name="Cunha O.L."/>
            <person name="Colabardini A.C."/>
            <person name="Lima B.A."/>
            <person name="Machado C.R."/>
            <person name="Soares C.M.A."/>
            <person name="de Menezes C.B.A."/>
            <person name="Bartolomeu D.C."/>
            <person name="Grisard E.C."/>
            <person name="Fantinatti-Garboggini F."/>
            <person name="Rodrigues-Luiz G.F."/>
            <person name="Wagner G."/>
            <person name="Goldman G.H."/>
            <person name="Fietto J.L.R."/>
            <person name="Ciapina L.P."/>
            <person name="Brocchi M."/>
            <person name="Elias M.C."/>
            <person name="Goldman M.H.S."/>
            <person name="Sagot M.-F."/>
            <person name="Pereira M."/>
            <person name="Stoco P.H."/>
            <person name="Teixeira S.M.R."/>
            <person name="de Mendonca-Neto R.P."/>
            <person name="Maciel T.E.F."/>
            <person name="Mendes T.A.O."/>
            <person name="Urmenyi T.P."/>
            <person name="Teixeira M.M.G."/>
            <person name="de Camargo E.F.P."/>
            <person name="de Sousa W."/>
            <person name="Schenkman S."/>
            <person name="de Vasconcelos A.T.R."/>
        </authorList>
    </citation>
    <scope>NUCLEOTIDE SEQUENCE</scope>
</reference>
<dbReference type="PANTHER" id="PTHR23048:SF59">
    <property type="entry name" value="EF-HAND SUPERFAMILY PROTEIN"/>
    <property type="match status" value="1"/>
</dbReference>
<dbReference type="SUPFAM" id="SSF47473">
    <property type="entry name" value="EF-hand"/>
    <property type="match status" value="1"/>
</dbReference>
<dbReference type="InterPro" id="IPR002048">
    <property type="entry name" value="EF_hand_dom"/>
</dbReference>
<evidence type="ECO:0000256" key="3">
    <source>
        <dbReference type="ARBA" id="ARBA00022737"/>
    </source>
</evidence>
<dbReference type="OrthoDB" id="26525at2759"/>
<organism evidence="7 9">
    <name type="scientific">Strigomonas culicis</name>
    <dbReference type="NCBI Taxonomy" id="28005"/>
    <lineage>
        <taxon>Eukaryota</taxon>
        <taxon>Discoba</taxon>
        <taxon>Euglenozoa</taxon>
        <taxon>Kinetoplastea</taxon>
        <taxon>Metakinetoplastina</taxon>
        <taxon>Trypanosomatida</taxon>
        <taxon>Trypanosomatidae</taxon>
        <taxon>Strigomonadinae</taxon>
        <taxon>Strigomonas</taxon>
    </lineage>
</organism>
<feature type="domain" description="EF-hand" evidence="6">
    <location>
        <begin position="108"/>
        <end position="143"/>
    </location>
</feature>
<comment type="similarity">
    <text evidence="1">Belongs to the centrin family.</text>
</comment>
<comment type="caution">
    <text evidence="7">The sequence shown here is derived from an EMBL/GenBank/DDBJ whole genome shotgun (WGS) entry which is preliminary data.</text>
</comment>
<sequence>MESANNMTSGAGATAAARPPELTDDQKREIKEAFDLFDTDGSGSIDGRELHVAMRALGFEPGKSELRELLSLHHAASGAAASGSLNSNPVITYQQFLAIMTRKYAEKDGKEEILKAFRLFDENGNGKITFHDLKRVAMELGENMTDAELQEMMDEADRDGDGEVSEEEFLRLMKKTALY</sequence>